<accession>A0A0C9X3J8</accession>
<dbReference type="AlphaFoldDB" id="A0A0C9X3J8"/>
<feature type="compositionally biased region" description="Basic and acidic residues" evidence="3">
    <location>
        <begin position="92"/>
        <end position="111"/>
    </location>
</feature>
<keyword evidence="2" id="KW-0479">Metal-binding</keyword>
<dbReference type="EMBL" id="KN838551">
    <property type="protein sequence ID" value="KIK06725.1"/>
    <property type="molecule type" value="Genomic_DNA"/>
</dbReference>
<feature type="compositionally biased region" description="Basic and acidic residues" evidence="3">
    <location>
        <begin position="343"/>
        <end position="354"/>
    </location>
</feature>
<dbReference type="HOGENOM" id="CLU_028683_0_0_1"/>
<evidence type="ECO:0000256" key="2">
    <source>
        <dbReference type="PROSITE-ProRule" id="PRU00047"/>
    </source>
</evidence>
<dbReference type="STRING" id="1095629.A0A0C9X3J8"/>
<keyword evidence="6" id="KW-1185">Reference proteome</keyword>
<evidence type="ECO:0000313" key="5">
    <source>
        <dbReference type="EMBL" id="KIK06725.1"/>
    </source>
</evidence>
<reference evidence="5 6" key="1">
    <citation type="submission" date="2014-04" db="EMBL/GenBank/DDBJ databases">
        <authorList>
            <consortium name="DOE Joint Genome Institute"/>
            <person name="Kuo A."/>
            <person name="Kohler A."/>
            <person name="Nagy L.G."/>
            <person name="Floudas D."/>
            <person name="Copeland A."/>
            <person name="Barry K.W."/>
            <person name="Cichocki N."/>
            <person name="Veneault-Fourrey C."/>
            <person name="LaButti K."/>
            <person name="Lindquist E.A."/>
            <person name="Lipzen A."/>
            <person name="Lundell T."/>
            <person name="Morin E."/>
            <person name="Murat C."/>
            <person name="Sun H."/>
            <person name="Tunlid A."/>
            <person name="Henrissat B."/>
            <person name="Grigoriev I.V."/>
            <person name="Hibbett D.S."/>
            <person name="Martin F."/>
            <person name="Nordberg H.P."/>
            <person name="Cantor M.N."/>
            <person name="Hua S.X."/>
        </authorList>
    </citation>
    <scope>NUCLEOTIDE SEQUENCE [LARGE SCALE GENOMIC DNA]</scope>
    <source>
        <strain evidence="5 6">LaAM-08-1</strain>
    </source>
</reference>
<gene>
    <name evidence="5" type="ORF">K443DRAFT_129663</name>
</gene>
<dbReference type="GO" id="GO:0003676">
    <property type="term" value="F:nucleic acid binding"/>
    <property type="evidence" value="ECO:0007669"/>
    <property type="project" value="InterPro"/>
</dbReference>
<dbReference type="InterPro" id="IPR001878">
    <property type="entry name" value="Znf_CCHC"/>
</dbReference>
<name>A0A0C9X3J8_9AGAR</name>
<dbReference type="GO" id="GO:0008270">
    <property type="term" value="F:zinc ion binding"/>
    <property type="evidence" value="ECO:0007669"/>
    <property type="project" value="UniProtKB-KW"/>
</dbReference>
<proteinExistence type="predicted"/>
<evidence type="ECO:0000313" key="6">
    <source>
        <dbReference type="Proteomes" id="UP000054477"/>
    </source>
</evidence>
<feature type="region of interest" description="Disordered" evidence="3">
    <location>
        <begin position="45"/>
        <end position="116"/>
    </location>
</feature>
<feature type="compositionally biased region" description="Polar residues" evidence="3">
    <location>
        <begin position="288"/>
        <end position="301"/>
    </location>
</feature>
<reference evidence="6" key="2">
    <citation type="submission" date="2015-01" db="EMBL/GenBank/DDBJ databases">
        <title>Evolutionary Origins and Diversification of the Mycorrhizal Mutualists.</title>
        <authorList>
            <consortium name="DOE Joint Genome Institute"/>
            <consortium name="Mycorrhizal Genomics Consortium"/>
            <person name="Kohler A."/>
            <person name="Kuo A."/>
            <person name="Nagy L.G."/>
            <person name="Floudas D."/>
            <person name="Copeland A."/>
            <person name="Barry K.W."/>
            <person name="Cichocki N."/>
            <person name="Veneault-Fourrey C."/>
            <person name="LaButti K."/>
            <person name="Lindquist E.A."/>
            <person name="Lipzen A."/>
            <person name="Lundell T."/>
            <person name="Morin E."/>
            <person name="Murat C."/>
            <person name="Riley R."/>
            <person name="Ohm R."/>
            <person name="Sun H."/>
            <person name="Tunlid A."/>
            <person name="Henrissat B."/>
            <person name="Grigoriev I.V."/>
            <person name="Hibbett D.S."/>
            <person name="Martin F."/>
        </authorList>
    </citation>
    <scope>NUCLEOTIDE SEQUENCE [LARGE SCALE GENOMIC DNA]</scope>
    <source>
        <strain evidence="6">LaAM-08-1</strain>
    </source>
</reference>
<dbReference type="Gene3D" id="4.10.60.10">
    <property type="entry name" value="Zinc finger, CCHC-type"/>
    <property type="match status" value="1"/>
</dbReference>
<evidence type="ECO:0000256" key="1">
    <source>
        <dbReference type="ARBA" id="ARBA00022664"/>
    </source>
</evidence>
<organism evidence="5 6">
    <name type="scientific">Laccaria amethystina LaAM-08-1</name>
    <dbReference type="NCBI Taxonomy" id="1095629"/>
    <lineage>
        <taxon>Eukaryota</taxon>
        <taxon>Fungi</taxon>
        <taxon>Dikarya</taxon>
        <taxon>Basidiomycota</taxon>
        <taxon>Agaricomycotina</taxon>
        <taxon>Agaricomycetes</taxon>
        <taxon>Agaricomycetidae</taxon>
        <taxon>Agaricales</taxon>
        <taxon>Agaricineae</taxon>
        <taxon>Hydnangiaceae</taxon>
        <taxon>Laccaria</taxon>
    </lineage>
</organism>
<dbReference type="InterPro" id="IPR036875">
    <property type="entry name" value="Znf_CCHC_sf"/>
</dbReference>
<keyword evidence="1" id="KW-0507">mRNA processing</keyword>
<evidence type="ECO:0000256" key="3">
    <source>
        <dbReference type="SAM" id="MobiDB-lite"/>
    </source>
</evidence>
<evidence type="ECO:0000259" key="4">
    <source>
        <dbReference type="PROSITE" id="PS50158"/>
    </source>
</evidence>
<protein>
    <recommendedName>
        <fullName evidence="4">CCHC-type domain-containing protein</fullName>
    </recommendedName>
</protein>
<dbReference type="PROSITE" id="PS50158">
    <property type="entry name" value="ZF_CCHC"/>
    <property type="match status" value="1"/>
</dbReference>
<dbReference type="GO" id="GO:0006397">
    <property type="term" value="P:mRNA processing"/>
    <property type="evidence" value="ECO:0007669"/>
    <property type="project" value="UniProtKB-KW"/>
</dbReference>
<dbReference type="OrthoDB" id="7608935at2759"/>
<feature type="region of interest" description="Disordered" evidence="3">
    <location>
        <begin position="286"/>
        <end position="396"/>
    </location>
</feature>
<sequence>MAYTNLKEADVIDLTSPPPPLESVVFDSDTEFDLDVSTGIPYDLEKFPKETQRKRLNKSSAGTDGGDFNKMATMDMKPPELNPSGRHGKRKREIDTHNREVDHDLQRRRAENTQVESPKPLPANIFFVDVQPTPPADTTPPFTLPQEEPAKKLLLPAHVTVFGTTPAEILPEPIAEEDEDDFINYLDLDDTRTLVRYYESLPTRASVLSSHARIDECPTWWRIYEYLTEDERLDSLDARRRRKGLTLGQGGEGYVADDEWCYRCGSSGHWGDDCCEQETYDQPAEPSAFSSYNLTSGPFDTSRQKKQVSKSGNREFRESEPPSDWGANAPELVGRRAKKKAKAALERTARKQQEAENDSDDWFETAKKHSGETHPPQKVHKKISFGTSLRERHRRQGGGLAADIETMSVLIEFPIVTDLSGGTTLDLVIKVVTQSSAFC</sequence>
<dbReference type="SUPFAM" id="SSF57756">
    <property type="entry name" value="Retrovirus zinc finger-like domains"/>
    <property type="match status" value="1"/>
</dbReference>
<feature type="domain" description="CCHC-type" evidence="4">
    <location>
        <begin position="261"/>
        <end position="274"/>
    </location>
</feature>
<keyword evidence="2" id="KW-0863">Zinc-finger</keyword>
<keyword evidence="2" id="KW-0862">Zinc</keyword>
<dbReference type="Proteomes" id="UP000054477">
    <property type="component" value="Unassembled WGS sequence"/>
</dbReference>